<dbReference type="InterPro" id="IPR001387">
    <property type="entry name" value="Cro/C1-type_HTH"/>
</dbReference>
<name>A0A139NY98_STROR</name>
<dbReference type="RefSeq" id="WP_061414974.1">
    <property type="nucleotide sequence ID" value="NZ_KQ969521.1"/>
</dbReference>
<dbReference type="SMART" id="SM00530">
    <property type="entry name" value="HTH_XRE"/>
    <property type="match status" value="1"/>
</dbReference>
<evidence type="ECO:0000256" key="1">
    <source>
        <dbReference type="ARBA" id="ARBA00023125"/>
    </source>
</evidence>
<proteinExistence type="predicted"/>
<dbReference type="CDD" id="cd00093">
    <property type="entry name" value="HTH_XRE"/>
    <property type="match status" value="1"/>
</dbReference>
<dbReference type="PROSITE" id="PS50943">
    <property type="entry name" value="HTH_CROC1"/>
    <property type="match status" value="1"/>
</dbReference>
<organism evidence="3 4">
    <name type="scientific">Streptococcus oralis</name>
    <dbReference type="NCBI Taxonomy" id="1303"/>
    <lineage>
        <taxon>Bacteria</taxon>
        <taxon>Bacillati</taxon>
        <taxon>Bacillota</taxon>
        <taxon>Bacilli</taxon>
        <taxon>Lactobacillales</taxon>
        <taxon>Streptococcaceae</taxon>
        <taxon>Streptococcus</taxon>
    </lineage>
</organism>
<dbReference type="Gene3D" id="1.10.260.40">
    <property type="entry name" value="lambda repressor-like DNA-binding domains"/>
    <property type="match status" value="1"/>
</dbReference>
<dbReference type="GO" id="GO:0003677">
    <property type="term" value="F:DNA binding"/>
    <property type="evidence" value="ECO:0007669"/>
    <property type="project" value="UniProtKB-KW"/>
</dbReference>
<dbReference type="EMBL" id="LQNX01000055">
    <property type="protein sequence ID" value="KXT80982.1"/>
    <property type="molecule type" value="Genomic_DNA"/>
</dbReference>
<dbReference type="InterPro" id="IPR050807">
    <property type="entry name" value="TransReg_Diox_bact_type"/>
</dbReference>
<dbReference type="PANTHER" id="PTHR46797:SF1">
    <property type="entry name" value="METHYLPHOSPHONATE SYNTHASE"/>
    <property type="match status" value="1"/>
</dbReference>
<gene>
    <name evidence="3" type="ORF">SORDD15_00946</name>
</gene>
<dbReference type="SUPFAM" id="SSF47413">
    <property type="entry name" value="lambda repressor-like DNA-binding domains"/>
    <property type="match status" value="1"/>
</dbReference>
<evidence type="ECO:0000313" key="4">
    <source>
        <dbReference type="Proteomes" id="UP000070678"/>
    </source>
</evidence>
<evidence type="ECO:0000313" key="3">
    <source>
        <dbReference type="EMBL" id="KXT80982.1"/>
    </source>
</evidence>
<dbReference type="Proteomes" id="UP000070678">
    <property type="component" value="Unassembled WGS sequence"/>
</dbReference>
<dbReference type="AlphaFoldDB" id="A0A139NY98"/>
<dbReference type="InterPro" id="IPR010982">
    <property type="entry name" value="Lambda_DNA-bd_dom_sf"/>
</dbReference>
<reference evidence="3 4" key="1">
    <citation type="submission" date="2016-01" db="EMBL/GenBank/DDBJ databases">
        <title>Highly variable Streptococcus oralis are common among viridans streptococci isolated from primates.</title>
        <authorList>
            <person name="Denapaite D."/>
            <person name="Rieger M."/>
            <person name="Koendgen S."/>
            <person name="Brueckner R."/>
            <person name="Ochigava I."/>
            <person name="Kappeler P."/>
            <person name="Maetz-Rensing K."/>
            <person name="Leendertz F."/>
            <person name="Hakenbeck R."/>
        </authorList>
    </citation>
    <scope>NUCLEOTIDE SEQUENCE [LARGE SCALE GENOMIC DNA]</scope>
    <source>
        <strain evidence="3 4">DD15</strain>
    </source>
</reference>
<dbReference type="Pfam" id="PF01381">
    <property type="entry name" value="HTH_3"/>
    <property type="match status" value="1"/>
</dbReference>
<dbReference type="PANTHER" id="PTHR46797">
    <property type="entry name" value="HTH-TYPE TRANSCRIPTIONAL REGULATOR"/>
    <property type="match status" value="1"/>
</dbReference>
<dbReference type="PATRIC" id="fig|1303.78.peg.1007"/>
<sequence length="111" mass="13255">MDKYTLQKHISLRIRYLRKQKKMTQWELNKKANLGINYIYNIENKNLNIKLETLEKIIIALEVAEAEFFNFLNQEADSEITKTFEQISELPISKRRKLLDAINLILETLEQ</sequence>
<dbReference type="GO" id="GO:0005829">
    <property type="term" value="C:cytosol"/>
    <property type="evidence" value="ECO:0007669"/>
    <property type="project" value="TreeGrafter"/>
</dbReference>
<dbReference type="GO" id="GO:0003700">
    <property type="term" value="F:DNA-binding transcription factor activity"/>
    <property type="evidence" value="ECO:0007669"/>
    <property type="project" value="TreeGrafter"/>
</dbReference>
<evidence type="ECO:0000259" key="2">
    <source>
        <dbReference type="PROSITE" id="PS50943"/>
    </source>
</evidence>
<comment type="caution">
    <text evidence="3">The sequence shown here is derived from an EMBL/GenBank/DDBJ whole genome shotgun (WGS) entry which is preliminary data.</text>
</comment>
<accession>A0A139NY98</accession>
<keyword evidence="1" id="KW-0238">DNA-binding</keyword>
<protein>
    <submittedName>
        <fullName evidence="3">Transcriptional regulator, MerR family</fullName>
    </submittedName>
</protein>
<dbReference type="OrthoDB" id="1495025at2"/>
<feature type="domain" description="HTH cro/C1-type" evidence="2">
    <location>
        <begin position="14"/>
        <end position="68"/>
    </location>
</feature>